<accession>A0ABT3K5T7</accession>
<evidence type="ECO:0000313" key="3">
    <source>
        <dbReference type="Proteomes" id="UP001526337"/>
    </source>
</evidence>
<evidence type="ECO:0000256" key="1">
    <source>
        <dbReference type="SAM" id="MobiDB-lite"/>
    </source>
</evidence>
<gene>
    <name evidence="2" type="ORF">NO263_09305</name>
</gene>
<keyword evidence="3" id="KW-1185">Reference proteome</keyword>
<dbReference type="RefSeq" id="WP_171790630.1">
    <property type="nucleotide sequence ID" value="NZ_JABJWD010000047.1"/>
</dbReference>
<evidence type="ECO:0000313" key="2">
    <source>
        <dbReference type="EMBL" id="MCW4590778.1"/>
    </source>
</evidence>
<dbReference type="EMBL" id="JANGSQ010000102">
    <property type="protein sequence ID" value="MCW4590778.1"/>
    <property type="molecule type" value="Genomic_DNA"/>
</dbReference>
<feature type="region of interest" description="Disordered" evidence="1">
    <location>
        <begin position="47"/>
        <end position="78"/>
    </location>
</feature>
<sequence length="205" mass="22126">MLLILSVLVGIYSIHLIDTGSHVTGGLLLITDILCVMWGIPVARSDPRTQAQADDTQDQVPAPHQDAERPGPHEIPLVTPHMTADACERQEIESSLATDTPPAGSTASAMKMLRTLVDDVATGKGTRPPPSVYDRAAEAGTMTVHNVLARIAQDGGNVEEARSHAENIFCSGFNQYLDEENVDSQSQESRAEMELAVMAWKSRNP</sequence>
<organism evidence="2 3">
    <name type="scientific">Gluconacetobacter entanii</name>
    <dbReference type="NCBI Taxonomy" id="108528"/>
    <lineage>
        <taxon>Bacteria</taxon>
        <taxon>Pseudomonadati</taxon>
        <taxon>Pseudomonadota</taxon>
        <taxon>Alphaproteobacteria</taxon>
        <taxon>Acetobacterales</taxon>
        <taxon>Acetobacteraceae</taxon>
        <taxon>Gluconacetobacter</taxon>
    </lineage>
</organism>
<dbReference type="Proteomes" id="UP001526337">
    <property type="component" value="Unassembled WGS sequence"/>
</dbReference>
<name>A0ABT3K5T7_9PROT</name>
<reference evidence="2 3" key="1">
    <citation type="submission" date="2022-07" db="EMBL/GenBank/DDBJ databases">
        <title>Genome stability of Gluconacetobacter entanii AV429.</title>
        <authorList>
            <person name="Trcek J."/>
            <person name="Cepec E."/>
        </authorList>
    </citation>
    <scope>NUCLEOTIDE SEQUENCE [LARGE SCALE GENOMIC DNA]</scope>
    <source>
        <strain evidence="2 3">AV429_2022</strain>
    </source>
</reference>
<comment type="caution">
    <text evidence="2">The sequence shown here is derived from an EMBL/GenBank/DDBJ whole genome shotgun (WGS) entry which is preliminary data.</text>
</comment>
<protein>
    <submittedName>
        <fullName evidence="2">Uncharacterized protein</fullName>
    </submittedName>
</protein>
<proteinExistence type="predicted"/>